<dbReference type="Gene3D" id="2.130.10.30">
    <property type="entry name" value="Regulator of chromosome condensation 1/beta-lactamase-inhibitor protein II"/>
    <property type="match status" value="2"/>
</dbReference>
<evidence type="ECO:0000313" key="1">
    <source>
        <dbReference type="EMBL" id="RZF21858.1"/>
    </source>
</evidence>
<dbReference type="Pfam" id="PF13540">
    <property type="entry name" value="RCC1_2"/>
    <property type="match status" value="5"/>
</dbReference>
<dbReference type="PRINTS" id="PR00633">
    <property type="entry name" value="RCCNDNSATION"/>
</dbReference>
<sequence>MKTLVFILGISFITSSCVPESLDDLVDVPGADLPTLPNLDVACYQDIYAPKEEDITRNIDILIIPDTSGSIIEERADIAEGFDAFLDVIPAAADINIAVMLGHGSTSSHFGKLYTKGTEPTILSNRSLTIEEIKTHLKTKMQNPAGDYATDGGEAGLASLNRALDADYFAAIQEQGFFRPDAALVIAFVADEQDICAIYPDGVTPVADPQGGEDRSRLVECFDGETQVVTPKSVYDKLSALYNDRPLVTGGVIYNNASTMPFGGENEIGYGYKEFVEFGGGFTVDMATGDYGDGLSKLGTLAMTRIDPINDFNLKVSNIDTNTIRTFVDGGEVQYSYDAETNIVSLNDERGPFSTAAVQYCEKPLVTKQVIQIVAGGNHSCALLASGEVKCWGDNTYGQLGQGNTERIGDDESIDSIAPIDLSGEKALQVIAGNLHTCVLTESNKVKCFGDSAYGQLGMSSTEKLGDDEPLSSYGYTDIGGIVRKLYGGTYHNCALLTTGDVRCWGMNTFGQLGTGDTEAIGDDEPVSTGSLVDLGGKAIQMDISSMSFHACAILSGGTLKCWGRNSHGQLGLGHLNNVLTPVEPTYTPKGVIAVTTGGIHSCALQSDSTVFCFGNNNFGQLGSNPGESIGDDETTESHSALDLGFEAASVVASNTSTCAISKAGEAKCWGSGAMGKLGQQDTSNIVDGLAQLPAIDLGLSVSQVSGGFHHHCFLSTDEGLVKCIGYGAHGQLGNANTDDIGDNESPASISFLSLFDI</sequence>
<dbReference type="InterPro" id="IPR051553">
    <property type="entry name" value="Ran_GTPase-activating"/>
</dbReference>
<dbReference type="Proteomes" id="UP000443582">
    <property type="component" value="Unassembled WGS sequence"/>
</dbReference>
<dbReference type="PROSITE" id="PS50012">
    <property type="entry name" value="RCC1_3"/>
    <property type="match status" value="5"/>
</dbReference>
<evidence type="ECO:0000313" key="2">
    <source>
        <dbReference type="Proteomes" id="UP000443582"/>
    </source>
</evidence>
<gene>
    <name evidence="1" type="ORF">DAY19_09215</name>
</gene>
<evidence type="ECO:0008006" key="3">
    <source>
        <dbReference type="Google" id="ProtNLM"/>
    </source>
</evidence>
<name>A0ABY0II93_9BACT</name>
<dbReference type="InterPro" id="IPR000408">
    <property type="entry name" value="Reg_chr_condens"/>
</dbReference>
<dbReference type="PROSITE" id="PS51257">
    <property type="entry name" value="PROKAR_LIPOPROTEIN"/>
    <property type="match status" value="1"/>
</dbReference>
<organism evidence="1 2">
    <name type="scientific">Halobacteriovorax vibrionivorans</name>
    <dbReference type="NCBI Taxonomy" id="2152716"/>
    <lineage>
        <taxon>Bacteria</taxon>
        <taxon>Pseudomonadati</taxon>
        <taxon>Bdellovibrionota</taxon>
        <taxon>Bacteriovoracia</taxon>
        <taxon>Bacteriovoracales</taxon>
        <taxon>Halobacteriovoraceae</taxon>
        <taxon>Halobacteriovorax</taxon>
    </lineage>
</organism>
<protein>
    <recommendedName>
        <fullName evidence="3">VWFA domain-containing protein</fullName>
    </recommendedName>
</protein>
<comment type="caution">
    <text evidence="1">The sequence shown here is derived from an EMBL/GenBank/DDBJ whole genome shotgun (WGS) entry which is preliminary data.</text>
</comment>
<dbReference type="PANTHER" id="PTHR45982:SF1">
    <property type="entry name" value="REGULATOR OF CHROMOSOME CONDENSATION"/>
    <property type="match status" value="1"/>
</dbReference>
<dbReference type="InterPro" id="IPR009091">
    <property type="entry name" value="RCC1/BLIP-II"/>
</dbReference>
<dbReference type="RefSeq" id="WP_115361674.1">
    <property type="nucleotide sequence ID" value="NZ_QDKL01000002.1"/>
</dbReference>
<reference evidence="2" key="1">
    <citation type="journal article" date="2019" name="Int. J. Syst. Evol. Microbiol.">
        <title>Halobacteriovorax valvorus sp. nov., a novel prokaryotic predator isolated from coastal seawater of China.</title>
        <authorList>
            <person name="Chen M.-X."/>
        </authorList>
    </citation>
    <scope>NUCLEOTIDE SEQUENCE [LARGE SCALE GENOMIC DNA]</scope>
    <source>
        <strain evidence="2">BL9</strain>
    </source>
</reference>
<dbReference type="EMBL" id="QDKL01000002">
    <property type="protein sequence ID" value="RZF21858.1"/>
    <property type="molecule type" value="Genomic_DNA"/>
</dbReference>
<dbReference type="PANTHER" id="PTHR45982">
    <property type="entry name" value="REGULATOR OF CHROMOSOME CONDENSATION"/>
    <property type="match status" value="1"/>
</dbReference>
<keyword evidence="2" id="KW-1185">Reference proteome</keyword>
<dbReference type="SUPFAM" id="SSF50985">
    <property type="entry name" value="RCC1/BLIP-II"/>
    <property type="match status" value="2"/>
</dbReference>
<accession>A0ABY0II93</accession>
<proteinExistence type="predicted"/>